<dbReference type="PANTHER" id="PTHR11017:SF479">
    <property type="entry name" value="DISEASE RESISTANCE PROTEIN (TIR-NBS-LRR CLASS) FAMILY"/>
    <property type="match status" value="1"/>
</dbReference>
<dbReference type="InterPro" id="IPR000157">
    <property type="entry name" value="TIR_dom"/>
</dbReference>
<keyword evidence="9" id="KW-1185">Reference proteome</keyword>
<dbReference type="Pfam" id="PF01582">
    <property type="entry name" value="TIR"/>
    <property type="match status" value="1"/>
</dbReference>
<dbReference type="FunFam" id="3.40.50.10140:FF:000007">
    <property type="entry name" value="Disease resistance protein (TIR-NBS-LRR class)"/>
    <property type="match status" value="1"/>
</dbReference>
<dbReference type="Pfam" id="PF20160">
    <property type="entry name" value="C-JID"/>
    <property type="match status" value="1"/>
</dbReference>
<dbReference type="InterPro" id="IPR035897">
    <property type="entry name" value="Toll_tir_struct_dom_sf"/>
</dbReference>
<dbReference type="InterPro" id="IPR044974">
    <property type="entry name" value="Disease_R_plants"/>
</dbReference>
<gene>
    <name evidence="8" type="ORF">DKX38_029776</name>
</gene>
<evidence type="ECO:0000256" key="4">
    <source>
        <dbReference type="ARBA" id="ARBA00022801"/>
    </source>
</evidence>
<protein>
    <recommendedName>
        <fullName evidence="1">ADP-ribosyl cyclase/cyclic ADP-ribose hydrolase</fullName>
        <ecNumber evidence="1">3.2.2.6</ecNumber>
    </recommendedName>
</protein>
<evidence type="ECO:0000256" key="2">
    <source>
        <dbReference type="ARBA" id="ARBA00022614"/>
    </source>
</evidence>
<dbReference type="InterPro" id="IPR042197">
    <property type="entry name" value="Apaf_helical"/>
</dbReference>
<comment type="caution">
    <text evidence="8">The sequence shown here is derived from an EMBL/GenBank/DDBJ whole genome shotgun (WGS) entry which is preliminary data.</text>
</comment>
<dbReference type="PROSITE" id="PS50104">
    <property type="entry name" value="TIR"/>
    <property type="match status" value="1"/>
</dbReference>
<dbReference type="GO" id="GO:0007165">
    <property type="term" value="P:signal transduction"/>
    <property type="evidence" value="ECO:0007669"/>
    <property type="project" value="InterPro"/>
</dbReference>
<reference evidence="9" key="1">
    <citation type="journal article" date="2019" name="Gigascience">
        <title>De novo genome assembly of the endangered Acer yangbiense, a plant species with extremely small populations endemic to Yunnan Province, China.</title>
        <authorList>
            <person name="Yang J."/>
            <person name="Wariss H.M."/>
            <person name="Tao L."/>
            <person name="Zhang R."/>
            <person name="Yun Q."/>
            <person name="Hollingsworth P."/>
            <person name="Dao Z."/>
            <person name="Luo G."/>
            <person name="Guo H."/>
            <person name="Ma Y."/>
            <person name="Sun W."/>
        </authorList>
    </citation>
    <scope>NUCLEOTIDE SEQUENCE [LARGE SCALE GENOMIC DNA]</scope>
    <source>
        <strain evidence="9">cv. br00</strain>
    </source>
</reference>
<dbReference type="GO" id="GO:0006952">
    <property type="term" value="P:defense response"/>
    <property type="evidence" value="ECO:0007669"/>
    <property type="project" value="InterPro"/>
</dbReference>
<evidence type="ECO:0000313" key="8">
    <source>
        <dbReference type="EMBL" id="KAB5512748.1"/>
    </source>
</evidence>
<dbReference type="Gene3D" id="1.10.8.430">
    <property type="entry name" value="Helical domain of apoptotic protease-activating factors"/>
    <property type="match status" value="1"/>
</dbReference>
<dbReference type="AlphaFoldDB" id="A0A5N5J007"/>
<dbReference type="PANTHER" id="PTHR11017">
    <property type="entry name" value="LEUCINE-RICH REPEAT-CONTAINING PROTEIN"/>
    <property type="match status" value="1"/>
</dbReference>
<dbReference type="GO" id="GO:0061809">
    <property type="term" value="F:NAD+ nucleosidase activity, cyclic ADP-ribose generating"/>
    <property type="evidence" value="ECO:0007669"/>
    <property type="project" value="UniProtKB-EC"/>
</dbReference>
<evidence type="ECO:0000313" key="9">
    <source>
        <dbReference type="Proteomes" id="UP000326939"/>
    </source>
</evidence>
<organism evidence="8 9">
    <name type="scientific">Salix brachista</name>
    <dbReference type="NCBI Taxonomy" id="2182728"/>
    <lineage>
        <taxon>Eukaryota</taxon>
        <taxon>Viridiplantae</taxon>
        <taxon>Streptophyta</taxon>
        <taxon>Embryophyta</taxon>
        <taxon>Tracheophyta</taxon>
        <taxon>Spermatophyta</taxon>
        <taxon>Magnoliopsida</taxon>
        <taxon>eudicotyledons</taxon>
        <taxon>Gunneridae</taxon>
        <taxon>Pentapetalae</taxon>
        <taxon>rosids</taxon>
        <taxon>fabids</taxon>
        <taxon>Malpighiales</taxon>
        <taxon>Salicaceae</taxon>
        <taxon>Saliceae</taxon>
        <taxon>Salix</taxon>
    </lineage>
</organism>
<comment type="catalytic activity">
    <reaction evidence="6">
        <text>NAD(+) + H2O = ADP-D-ribose + nicotinamide + H(+)</text>
        <dbReference type="Rhea" id="RHEA:16301"/>
        <dbReference type="ChEBI" id="CHEBI:15377"/>
        <dbReference type="ChEBI" id="CHEBI:15378"/>
        <dbReference type="ChEBI" id="CHEBI:17154"/>
        <dbReference type="ChEBI" id="CHEBI:57540"/>
        <dbReference type="ChEBI" id="CHEBI:57967"/>
        <dbReference type="EC" id="3.2.2.6"/>
    </reaction>
    <physiologicalReaction direction="left-to-right" evidence="6">
        <dbReference type="Rhea" id="RHEA:16302"/>
    </physiologicalReaction>
</comment>
<dbReference type="PRINTS" id="PR00364">
    <property type="entry name" value="DISEASERSIST"/>
</dbReference>
<keyword evidence="5" id="KW-0520">NAD</keyword>
<evidence type="ECO:0000256" key="6">
    <source>
        <dbReference type="ARBA" id="ARBA00047304"/>
    </source>
</evidence>
<dbReference type="EMBL" id="VDCV01000019">
    <property type="protein sequence ID" value="KAB5512748.1"/>
    <property type="molecule type" value="Genomic_DNA"/>
</dbReference>
<evidence type="ECO:0000259" key="7">
    <source>
        <dbReference type="PROSITE" id="PS50104"/>
    </source>
</evidence>
<dbReference type="SUPFAM" id="SSF52200">
    <property type="entry name" value="Toll/Interleukin receptor TIR domain"/>
    <property type="match status" value="1"/>
</dbReference>
<evidence type="ECO:0000256" key="1">
    <source>
        <dbReference type="ARBA" id="ARBA00011982"/>
    </source>
</evidence>
<sequence length="612" mass="69528">MQNYPASSSPPTLTNAQTQGKFDVFLSFRGDDTRAGFTSHLHAALERKQILTFIDYQLVRGDEISASLLRTIEESKLSVVVFSEKYASSKWCLEELAKIFECRKNNGQIVIPVFYQVDPSHVRNQTGSFGDEFARLVKKKPLTMDKVQSFKNALTDAANLAGWSLGKSEQELKTGSMADLQRSFLSQLLGHEILNMGSWIFRDTFVRDRLRRKKVFIVLDDVDDLMLLEEWKELLHGRNRSFGPGSKVLMTSRDKQVLNNVVDETYEVERLSYKEALQLFSSKALKNCIPTIYHRHLIEKIASHVQGNPLALIVLGSSLYGKSTEEWELRKLKAYLWTYPSIKEIPSSSYKHMMFLENLSLRGTLIKELPLSIKDMVCLSALSLDGTLIKTLPKLPPWLELLTTSHCESLETTMISTLTLGNLMEALNFANCFKLDQKPLIAAMHLKIKSREKFRRDQIQMILPGSEIPEWFGDKGIGSSLTIQLPSNCHQLKGIAFCLVFLLPLPSHDMLYATEYLRINLDSHVKNMCLRSHVRPEEEATYTACVDRVSPSYSLSSLSLPRSLRQAFHNRKRLSAFTLNECSNGWFKKVFPYPAIDSIRASYASSSRTVTA</sequence>
<dbReference type="SMART" id="SM00255">
    <property type="entry name" value="TIR"/>
    <property type="match status" value="1"/>
</dbReference>
<dbReference type="InterPro" id="IPR027417">
    <property type="entry name" value="P-loop_NTPase"/>
</dbReference>
<accession>A0A5N5J007</accession>
<keyword evidence="2" id="KW-0433">Leucine-rich repeat</keyword>
<dbReference type="Proteomes" id="UP000326939">
    <property type="component" value="Chromosome 19"/>
</dbReference>
<dbReference type="InterPro" id="IPR045344">
    <property type="entry name" value="C-JID"/>
</dbReference>
<name>A0A5N5J007_9ROSI</name>
<dbReference type="GO" id="GO:0043531">
    <property type="term" value="F:ADP binding"/>
    <property type="evidence" value="ECO:0007669"/>
    <property type="project" value="InterPro"/>
</dbReference>
<keyword evidence="3" id="KW-0677">Repeat</keyword>
<dbReference type="EC" id="3.2.2.6" evidence="1"/>
<keyword evidence="4" id="KW-0378">Hydrolase</keyword>
<dbReference type="InterPro" id="IPR002182">
    <property type="entry name" value="NB-ARC"/>
</dbReference>
<dbReference type="Gene3D" id="3.40.50.10140">
    <property type="entry name" value="Toll/interleukin-1 receptor homology (TIR) domain"/>
    <property type="match status" value="1"/>
</dbReference>
<dbReference type="SUPFAM" id="SSF52540">
    <property type="entry name" value="P-loop containing nucleoside triphosphate hydrolases"/>
    <property type="match status" value="1"/>
</dbReference>
<evidence type="ECO:0000256" key="5">
    <source>
        <dbReference type="ARBA" id="ARBA00023027"/>
    </source>
</evidence>
<evidence type="ECO:0000256" key="3">
    <source>
        <dbReference type="ARBA" id="ARBA00022737"/>
    </source>
</evidence>
<feature type="domain" description="TIR" evidence="7">
    <location>
        <begin position="20"/>
        <end position="184"/>
    </location>
</feature>
<proteinExistence type="predicted"/>
<dbReference type="SUPFAM" id="SSF52058">
    <property type="entry name" value="L domain-like"/>
    <property type="match status" value="1"/>
</dbReference>
<dbReference type="Pfam" id="PF00931">
    <property type="entry name" value="NB-ARC"/>
    <property type="match status" value="1"/>
</dbReference>